<keyword evidence="12" id="KW-1185">Reference proteome</keyword>
<keyword evidence="6" id="KW-0378">Hydrolase</keyword>
<dbReference type="Pfam" id="PF14533">
    <property type="entry name" value="USP7_C2"/>
    <property type="match status" value="1"/>
</dbReference>
<comment type="caution">
    <text evidence="11">The sequence shown here is derived from an EMBL/GenBank/DDBJ whole genome shotgun (WGS) entry which is preliminary data.</text>
</comment>
<name>A0A9P8T8W7_9ASCO</name>
<dbReference type="GO" id="GO:0016579">
    <property type="term" value="P:protein deubiquitination"/>
    <property type="evidence" value="ECO:0007669"/>
    <property type="project" value="InterPro"/>
</dbReference>
<comment type="catalytic activity">
    <reaction evidence="1">
        <text>Thiol-dependent hydrolysis of ester, thioester, amide, peptide and isopeptide bonds formed by the C-terminal Gly of ubiquitin (a 76-residue protein attached to proteins as an intracellular targeting signal).</text>
        <dbReference type="EC" id="3.4.19.12"/>
    </reaction>
</comment>
<evidence type="ECO:0000313" key="12">
    <source>
        <dbReference type="Proteomes" id="UP000788993"/>
    </source>
</evidence>
<protein>
    <recommendedName>
        <fullName evidence="3">ubiquitinyl hydrolase 1</fullName>
        <ecNumber evidence="3">3.4.19.12</ecNumber>
    </recommendedName>
</protein>
<feature type="compositionally biased region" description="Low complexity" evidence="8">
    <location>
        <begin position="1036"/>
        <end position="1049"/>
    </location>
</feature>
<dbReference type="Pfam" id="PF00443">
    <property type="entry name" value="UCH"/>
    <property type="match status" value="1"/>
</dbReference>
<dbReference type="SUPFAM" id="SSF54001">
    <property type="entry name" value="Cysteine proteinases"/>
    <property type="match status" value="1"/>
</dbReference>
<dbReference type="InterPro" id="IPR006615">
    <property type="entry name" value="Pept_C19_DUSP"/>
</dbReference>
<keyword evidence="7" id="KW-0788">Thiol protease</keyword>
<evidence type="ECO:0000256" key="3">
    <source>
        <dbReference type="ARBA" id="ARBA00012759"/>
    </source>
</evidence>
<feature type="compositionally biased region" description="Acidic residues" evidence="8">
    <location>
        <begin position="753"/>
        <end position="768"/>
    </location>
</feature>
<comment type="similarity">
    <text evidence="2">Belongs to the peptidase C19 family.</text>
</comment>
<dbReference type="EMBL" id="JAEUBD010000983">
    <property type="protein sequence ID" value="KAH3669665.1"/>
    <property type="molecule type" value="Genomic_DNA"/>
</dbReference>
<dbReference type="InterPro" id="IPR038765">
    <property type="entry name" value="Papain-like_cys_pep_sf"/>
</dbReference>
<dbReference type="Proteomes" id="UP000788993">
    <property type="component" value="Unassembled WGS sequence"/>
</dbReference>
<dbReference type="InterPro" id="IPR050185">
    <property type="entry name" value="Ub_carboxyl-term_hydrolase"/>
</dbReference>
<feature type="compositionally biased region" description="Basic and acidic residues" evidence="8">
    <location>
        <begin position="1056"/>
        <end position="1068"/>
    </location>
</feature>
<dbReference type="AlphaFoldDB" id="A0A9P8T8W7"/>
<feature type="region of interest" description="Disordered" evidence="8">
    <location>
        <begin position="1022"/>
        <end position="1072"/>
    </location>
</feature>
<reference evidence="11" key="1">
    <citation type="journal article" date="2021" name="Open Biol.">
        <title>Shared evolutionary footprints suggest mitochondrial oxidative damage underlies multiple complex I losses in fungi.</title>
        <authorList>
            <person name="Schikora-Tamarit M.A."/>
            <person name="Marcet-Houben M."/>
            <person name="Nosek J."/>
            <person name="Gabaldon T."/>
        </authorList>
    </citation>
    <scope>NUCLEOTIDE SEQUENCE</scope>
    <source>
        <strain evidence="11">NCAIM Y.01608</strain>
    </source>
</reference>
<proteinExistence type="inferred from homology"/>
<evidence type="ECO:0000256" key="7">
    <source>
        <dbReference type="ARBA" id="ARBA00022807"/>
    </source>
</evidence>
<evidence type="ECO:0000256" key="2">
    <source>
        <dbReference type="ARBA" id="ARBA00009085"/>
    </source>
</evidence>
<evidence type="ECO:0000256" key="5">
    <source>
        <dbReference type="ARBA" id="ARBA00022786"/>
    </source>
</evidence>
<organism evidence="11 12">
    <name type="scientific">Ogataea polymorpha</name>
    <dbReference type="NCBI Taxonomy" id="460523"/>
    <lineage>
        <taxon>Eukaryota</taxon>
        <taxon>Fungi</taxon>
        <taxon>Dikarya</taxon>
        <taxon>Ascomycota</taxon>
        <taxon>Saccharomycotina</taxon>
        <taxon>Pichiomycetes</taxon>
        <taxon>Pichiales</taxon>
        <taxon>Pichiaceae</taxon>
        <taxon>Ogataea</taxon>
    </lineage>
</organism>
<keyword evidence="4" id="KW-0645">Protease</keyword>
<dbReference type="PROSITE" id="PS50235">
    <property type="entry name" value="USP_3"/>
    <property type="match status" value="1"/>
</dbReference>
<dbReference type="CDD" id="cd02674">
    <property type="entry name" value="Peptidase_C19R"/>
    <property type="match status" value="1"/>
</dbReference>
<dbReference type="EC" id="3.4.19.12" evidence="3"/>
<gene>
    <name evidence="11" type="ORF">OGATHE_002477</name>
</gene>
<evidence type="ECO:0000313" key="11">
    <source>
        <dbReference type="EMBL" id="KAH3669665.1"/>
    </source>
</evidence>
<evidence type="ECO:0000259" key="10">
    <source>
        <dbReference type="PROSITE" id="PS51283"/>
    </source>
</evidence>
<feature type="domain" description="DUSP" evidence="10">
    <location>
        <begin position="22"/>
        <end position="119"/>
    </location>
</feature>
<accession>A0A9P8T8W7</accession>
<evidence type="ECO:0000256" key="8">
    <source>
        <dbReference type="SAM" id="MobiDB-lite"/>
    </source>
</evidence>
<dbReference type="InterPro" id="IPR029346">
    <property type="entry name" value="USP_C"/>
</dbReference>
<dbReference type="GO" id="GO:0006508">
    <property type="term" value="P:proteolysis"/>
    <property type="evidence" value="ECO:0007669"/>
    <property type="project" value="UniProtKB-KW"/>
</dbReference>
<dbReference type="Gene3D" id="3.90.70.10">
    <property type="entry name" value="Cysteine proteinases"/>
    <property type="match status" value="2"/>
</dbReference>
<keyword evidence="5" id="KW-0833">Ubl conjugation pathway</keyword>
<dbReference type="PANTHER" id="PTHR21646:SF24">
    <property type="entry name" value="UBIQUITIN CARBOXYL-TERMINAL HYDROLASE"/>
    <property type="match status" value="1"/>
</dbReference>
<dbReference type="PROSITE" id="PS00973">
    <property type="entry name" value="USP_2"/>
    <property type="match status" value="1"/>
</dbReference>
<dbReference type="PANTHER" id="PTHR21646">
    <property type="entry name" value="UBIQUITIN CARBOXYL-TERMINAL HYDROLASE"/>
    <property type="match status" value="1"/>
</dbReference>
<evidence type="ECO:0000259" key="9">
    <source>
        <dbReference type="PROSITE" id="PS50235"/>
    </source>
</evidence>
<evidence type="ECO:0000256" key="1">
    <source>
        <dbReference type="ARBA" id="ARBA00000707"/>
    </source>
</evidence>
<dbReference type="InterPro" id="IPR035927">
    <property type="entry name" value="DUSP-like_sf"/>
</dbReference>
<sequence length="1127" mass="127557">MGFEQSGAVPQPSEQPLEAADTQLIQRRAEYVKLVEQSFFDLREGTKYYGIPKEWLNVFLRGAPQEAAALGPINTSSILDHTELCINPATNPEFVAEQVFAKLVEWYGVDGPFVERQLFMDKKDGQLKLETYPLYIIPHLLCNNPETINRYRLAGARPFLISALSTARDLKLAVKKQFEIGKGTTRIWRITPATRLPVILTPQDLSNITSKTLIPAGKKSGSIKLEDLNISEHNILIEIQQEDGTYPMDTSSTVTLGSGLVGLNNLGNSCYMNSALQCLVHIPELTNYFLYDYYEKEINRDNPLGNDGKVASAYAGLVKHLFDKRFAGTSSSFSPRDFKYTIGYYNSMFADYHQQDSQELIAFLLDGLHEDLNRILKKPYVEKPELPDEKVNDLEEVRKLAQKCWDSHKLRNNSVVIDLFVGLYKSTLVCPSCGKISITFDPYNDLTLPLPVHKKWIGKVNVLLEEGYPKSLEVELPKSATFADLKVYVADKVKVPIDELLAIEVFQSQVYKNFEAKDSDTRYLPISDLIGQNDEIWFHQIKHRPGDLVVPVFNTLSDSRNTKPFGIPFFITLTKDECYSFGKIRRKLEQRYSQLSTFDFFASRQHLQHQATEFSGIEDGNDDDVSLADPEIPGNYAFSVKVFDSSHELKISNRYGRGLYGYSRYSQEDEEDDSLWIPRTHNNFKGLPDLLERVEGKKRRFYLYGAKSTETVTSEDSDPGVPGDGADETNMMDSDPGEHSLAPLTEETNGMQVEDDEKEEQQDSDPEPESVVRPLIFEKIALVCEWEPEFFDTFFTGIEEDGLGGRETWSNPEILENAEVEENKRLMAESRRKNISLDNCMEMFSTPEVLGENDLWYCPNCKEHRQATKKIEIWSVPDILTIHLKRFENTKSFSDKIDAVVDFPIEGLDMSKYVVDSNGEEMIYDLFAVDNHFGGLGGGHYTAYAKNFVDGKWYYFDDSRVSVVDPTESIRGSAYLLFYRKRSSEPLGGEFFRRMMGEIRQRNAENHKRLQESLKLDALRADSIDESPTPMESLNTTESGTSATTTTDVASDENEQGCHELKSERSDETESLVSDNLIKRRKKMLGDGHVDSTIGSPASDVDDNVSTFSGNAIAPADINDGAYGEFI</sequence>
<evidence type="ECO:0000256" key="6">
    <source>
        <dbReference type="ARBA" id="ARBA00022801"/>
    </source>
</evidence>
<feature type="region of interest" description="Disordered" evidence="8">
    <location>
        <begin position="709"/>
        <end position="771"/>
    </location>
</feature>
<dbReference type="SUPFAM" id="SSF143791">
    <property type="entry name" value="DUSP-like"/>
    <property type="match status" value="1"/>
</dbReference>
<dbReference type="InterPro" id="IPR018200">
    <property type="entry name" value="USP_CS"/>
</dbReference>
<dbReference type="InterPro" id="IPR028889">
    <property type="entry name" value="USP"/>
</dbReference>
<dbReference type="InterPro" id="IPR001394">
    <property type="entry name" value="Peptidase_C19_UCH"/>
</dbReference>
<dbReference type="PROSITE" id="PS51283">
    <property type="entry name" value="DUSP"/>
    <property type="match status" value="1"/>
</dbReference>
<dbReference type="SMART" id="SM00695">
    <property type="entry name" value="DUSP"/>
    <property type="match status" value="1"/>
</dbReference>
<dbReference type="Gene3D" id="3.30.2230.10">
    <property type="entry name" value="DUSP-like"/>
    <property type="match status" value="1"/>
</dbReference>
<dbReference type="PROSITE" id="PS00972">
    <property type="entry name" value="USP_1"/>
    <property type="match status" value="1"/>
</dbReference>
<dbReference type="GO" id="GO:0004843">
    <property type="term" value="F:cysteine-type deubiquitinase activity"/>
    <property type="evidence" value="ECO:0007669"/>
    <property type="project" value="UniProtKB-EC"/>
</dbReference>
<evidence type="ECO:0000256" key="4">
    <source>
        <dbReference type="ARBA" id="ARBA00022670"/>
    </source>
</evidence>
<feature type="domain" description="USP" evidence="9">
    <location>
        <begin position="261"/>
        <end position="982"/>
    </location>
</feature>
<dbReference type="OrthoDB" id="292964at2759"/>
<reference evidence="11" key="2">
    <citation type="submission" date="2021-01" db="EMBL/GenBank/DDBJ databases">
        <authorList>
            <person name="Schikora-Tamarit M.A."/>
        </authorList>
    </citation>
    <scope>NUCLEOTIDE SEQUENCE</scope>
    <source>
        <strain evidence="11">NCAIM Y.01608</strain>
    </source>
</reference>